<evidence type="ECO:0000256" key="9">
    <source>
        <dbReference type="ARBA" id="ARBA00023136"/>
    </source>
</evidence>
<dbReference type="Proteomes" id="UP000695000">
    <property type="component" value="Unplaced"/>
</dbReference>
<evidence type="ECO:0000313" key="15">
    <source>
        <dbReference type="Proteomes" id="UP000695000"/>
    </source>
</evidence>
<evidence type="ECO:0000256" key="3">
    <source>
        <dbReference type="ARBA" id="ARBA00022536"/>
    </source>
</evidence>
<dbReference type="Pfam" id="PF07974">
    <property type="entry name" value="EGF_2"/>
    <property type="match status" value="1"/>
</dbReference>
<dbReference type="InterPro" id="IPR036465">
    <property type="entry name" value="vWFA_dom_sf"/>
</dbReference>
<keyword evidence="9" id="KW-0472">Membrane</keyword>
<dbReference type="InterPro" id="IPR002369">
    <property type="entry name" value="Integrin_bsu_VWA"/>
</dbReference>
<evidence type="ECO:0000256" key="13">
    <source>
        <dbReference type="SAM" id="SignalP"/>
    </source>
</evidence>
<protein>
    <recommendedName>
        <fullName evidence="12">Integrin beta</fullName>
    </recommendedName>
</protein>
<dbReference type="PRINTS" id="PR01186">
    <property type="entry name" value="INTEGRINB"/>
</dbReference>
<feature type="signal peptide" evidence="13">
    <location>
        <begin position="1"/>
        <end position="18"/>
    </location>
</feature>
<keyword evidence="3" id="KW-0245">EGF-like domain</keyword>
<dbReference type="InterPro" id="IPR057073">
    <property type="entry name" value="EGF_integrin_2"/>
</dbReference>
<dbReference type="SUPFAM" id="SSF103575">
    <property type="entry name" value="Plexin repeat"/>
    <property type="match status" value="1"/>
</dbReference>
<dbReference type="PROSITE" id="PS50234">
    <property type="entry name" value="VWFA"/>
    <property type="match status" value="1"/>
</dbReference>
<dbReference type="SUPFAM" id="SSF57196">
    <property type="entry name" value="EGF/Laminin"/>
    <property type="match status" value="1"/>
</dbReference>
<dbReference type="Pfam" id="PF00362">
    <property type="entry name" value="Integrin_beta"/>
    <property type="match status" value="2"/>
</dbReference>
<dbReference type="Pfam" id="PF17205">
    <property type="entry name" value="PSI_integrin"/>
    <property type="match status" value="1"/>
</dbReference>
<keyword evidence="15" id="KW-1185">Reference proteome</keyword>
<evidence type="ECO:0000313" key="17">
    <source>
        <dbReference type="RefSeq" id="XP_017780804.1"/>
    </source>
</evidence>
<dbReference type="InterPro" id="IPR013111">
    <property type="entry name" value="EGF_extracell"/>
</dbReference>
<evidence type="ECO:0000256" key="1">
    <source>
        <dbReference type="ARBA" id="ARBA00004479"/>
    </source>
</evidence>
<dbReference type="RefSeq" id="XP_017780803.1">
    <property type="nucleotide sequence ID" value="XM_017925314.1"/>
</dbReference>
<dbReference type="Gene3D" id="2.60.40.1510">
    <property type="entry name" value="ntegrin, alpha v. Chain A, domain 3"/>
    <property type="match status" value="2"/>
</dbReference>
<keyword evidence="12" id="KW-0130">Cell adhesion</keyword>
<evidence type="ECO:0000256" key="4">
    <source>
        <dbReference type="ARBA" id="ARBA00022692"/>
    </source>
</evidence>
<reference evidence="16 17" key="1">
    <citation type="submission" date="2025-05" db="UniProtKB">
        <authorList>
            <consortium name="RefSeq"/>
        </authorList>
    </citation>
    <scope>IDENTIFICATION</scope>
    <source>
        <tissue evidence="16 17">Whole Larva</tissue>
    </source>
</reference>
<evidence type="ECO:0000256" key="8">
    <source>
        <dbReference type="ARBA" id="ARBA00023037"/>
    </source>
</evidence>
<evidence type="ECO:0000256" key="6">
    <source>
        <dbReference type="ARBA" id="ARBA00022737"/>
    </source>
</evidence>
<dbReference type="RefSeq" id="XP_017780804.1">
    <property type="nucleotide sequence ID" value="XM_017925315.1"/>
</dbReference>
<evidence type="ECO:0000256" key="5">
    <source>
        <dbReference type="ARBA" id="ARBA00022729"/>
    </source>
</evidence>
<dbReference type="InterPro" id="IPR057243">
    <property type="entry name" value="Integrin_I-EGF_CS"/>
</dbReference>
<keyword evidence="11" id="KW-0325">Glycoprotein</keyword>
<dbReference type="SMART" id="SM00187">
    <property type="entry name" value="INB"/>
    <property type="match status" value="1"/>
</dbReference>
<dbReference type="PROSITE" id="PS00243">
    <property type="entry name" value="I_EGF_1"/>
    <property type="match status" value="1"/>
</dbReference>
<keyword evidence="10" id="KW-1015">Disulfide bond</keyword>
<comment type="similarity">
    <text evidence="2 12">Belongs to the integrin beta chain family.</text>
</comment>
<feature type="domain" description="VWFA" evidence="14">
    <location>
        <begin position="150"/>
        <end position="354"/>
    </location>
</feature>
<feature type="chain" id="PRO_5045022752" description="Integrin beta" evidence="13">
    <location>
        <begin position="19"/>
        <end position="570"/>
    </location>
</feature>
<dbReference type="PANTHER" id="PTHR10082">
    <property type="entry name" value="INTEGRIN BETA SUBUNIT"/>
    <property type="match status" value="1"/>
</dbReference>
<keyword evidence="8 12" id="KW-0401">Integrin</keyword>
<evidence type="ECO:0000256" key="7">
    <source>
        <dbReference type="ARBA" id="ARBA00022989"/>
    </source>
</evidence>
<dbReference type="InterPro" id="IPR033760">
    <property type="entry name" value="Integrin_beta_N"/>
</dbReference>
<proteinExistence type="inferred from homology"/>
<dbReference type="SUPFAM" id="SSF53300">
    <property type="entry name" value="vWA-like"/>
    <property type="match status" value="1"/>
</dbReference>
<dbReference type="InterPro" id="IPR002035">
    <property type="entry name" value="VWF_A"/>
</dbReference>
<evidence type="ECO:0000256" key="12">
    <source>
        <dbReference type="RuleBase" id="RU000633"/>
    </source>
</evidence>
<keyword evidence="6" id="KW-0677">Repeat</keyword>
<accession>A0ABM1N1V4</accession>
<keyword evidence="5 13" id="KW-0732">Signal</keyword>
<dbReference type="Gene3D" id="3.40.50.410">
    <property type="entry name" value="von Willebrand factor, type A domain"/>
    <property type="match status" value="3"/>
</dbReference>
<keyword evidence="7" id="KW-1133">Transmembrane helix</keyword>
<dbReference type="InterPro" id="IPR015812">
    <property type="entry name" value="Integrin_bsu"/>
</dbReference>
<evidence type="ECO:0000259" key="14">
    <source>
        <dbReference type="PROSITE" id="PS50234"/>
    </source>
</evidence>
<evidence type="ECO:0000313" key="16">
    <source>
        <dbReference type="RefSeq" id="XP_017780803.1"/>
    </source>
</evidence>
<comment type="subcellular location">
    <subcellularLocation>
        <location evidence="12">Cell membrane</location>
        <topology evidence="12">Single-pass type I membrane protein</topology>
    </subcellularLocation>
    <subcellularLocation>
        <location evidence="1">Membrane</location>
        <topology evidence="1">Single-pass type I membrane protein</topology>
    </subcellularLocation>
</comment>
<gene>
    <name evidence="16 17" type="primary">LOC108565726</name>
</gene>
<sequence length="570" mass="64251">MESNWKLVLLLWLGSINAEFSDDWSKLQCTSQNTCRECIQQPSCAWCTKPDFSGNSRCFHLISEDSNYCPPEYSYNPDNMLMILQYKSLSRPRVSPIPAESYTHRPTSSSNTSLEEIVQFAPQRVNLKIRARERYTMHAQYIQVEEFPLDIYLLMDFSKSMEGNSEKLTRLADSLAKVVPNITTNLRLGFGSFADRTFQHAMSLSTQTNQFSSLVKKAVTNNFNASGSLKTGVLPVNSTAGLQAIMQAIVCKQYISWRENARRVLIFASNLELQSDEIKFANYDLCNWGGGSVNVARINEKVKQNSINLLFAVTADQMSNYKKVQDKIEGSYTVMLTPDSSNIVEMVKEEYNKMSAVIQLKDNSSDGITINYYSNCLDPSGEFKKTDRCENVKVGDIVSFKIEVEVTRCPRDPEDWKQRLQIYPIGVNETMYMDLEMLCSCQCEQKGYVENAKECMGAGTYKCGICECNRNHFGKHCECSSEHMYNFMNTLSCKRDPEDTSVCSGRGICICGKCSCQRDTIYGKFCECDNFSCPLSHGKICGGRGTCDCGVCNCKSPWNGDACEKSVLKS</sequence>
<name>A0ABM1N1V4_NICVS</name>
<dbReference type="GeneID" id="108565726"/>
<organism evidence="15 17">
    <name type="scientific">Nicrophorus vespilloides</name>
    <name type="common">Boreal carrion beetle</name>
    <dbReference type="NCBI Taxonomy" id="110193"/>
    <lineage>
        <taxon>Eukaryota</taxon>
        <taxon>Metazoa</taxon>
        <taxon>Ecdysozoa</taxon>
        <taxon>Arthropoda</taxon>
        <taxon>Hexapoda</taxon>
        <taxon>Insecta</taxon>
        <taxon>Pterygota</taxon>
        <taxon>Neoptera</taxon>
        <taxon>Endopterygota</taxon>
        <taxon>Coleoptera</taxon>
        <taxon>Polyphaga</taxon>
        <taxon>Staphyliniformia</taxon>
        <taxon>Silphidae</taxon>
        <taxon>Nicrophorinae</taxon>
        <taxon>Nicrophorus</taxon>
    </lineage>
</organism>
<keyword evidence="4 12" id="KW-0812">Transmembrane</keyword>
<dbReference type="PANTHER" id="PTHR10082:SF60">
    <property type="entry name" value="INTEGRIN BETA-PS"/>
    <property type="match status" value="1"/>
</dbReference>
<evidence type="ECO:0000256" key="2">
    <source>
        <dbReference type="ARBA" id="ARBA00007449"/>
    </source>
</evidence>
<dbReference type="Gene3D" id="2.10.25.10">
    <property type="entry name" value="Laminin"/>
    <property type="match status" value="3"/>
</dbReference>
<dbReference type="Pfam" id="PF23105">
    <property type="entry name" value="EGF_integrin"/>
    <property type="match status" value="1"/>
</dbReference>
<dbReference type="InterPro" id="IPR032695">
    <property type="entry name" value="Integrin_dom_sf"/>
</dbReference>
<evidence type="ECO:0000256" key="11">
    <source>
        <dbReference type="ARBA" id="ARBA00023180"/>
    </source>
</evidence>
<dbReference type="SUPFAM" id="SSF69179">
    <property type="entry name" value="Integrin domains"/>
    <property type="match status" value="1"/>
</dbReference>
<evidence type="ECO:0000256" key="10">
    <source>
        <dbReference type="ARBA" id="ARBA00023157"/>
    </source>
</evidence>
<dbReference type="Gene3D" id="3.30.1680.10">
    <property type="entry name" value="ligand-binding face of the semaphorins, domain 2"/>
    <property type="match status" value="1"/>
</dbReference>